<evidence type="ECO:0000313" key="5">
    <source>
        <dbReference type="EMBL" id="PDT03497.1"/>
    </source>
</evidence>
<dbReference type="PROSITE" id="PS50987">
    <property type="entry name" value="HTH_ARSR_2"/>
    <property type="match status" value="1"/>
</dbReference>
<sequence length="118" mass="12524">MDQRQALAAFGALSQETRLHIVRMLVVSGPDGMAAGAIAEKAEVSPSNVSFHLKELERAGLIAQQRESRSIIYTANYEALGGLIRFLMEDCCGGNREICAPSAAVAACCTPATKGELQ</sequence>
<dbReference type="EMBL" id="NWSV01000008">
    <property type="protein sequence ID" value="PDT03497.1"/>
    <property type="molecule type" value="Genomic_DNA"/>
</dbReference>
<dbReference type="AlphaFoldDB" id="A0A2A6JC58"/>
<proteinExistence type="predicted"/>
<dbReference type="GO" id="GO:0003700">
    <property type="term" value="F:DNA-binding transcription factor activity"/>
    <property type="evidence" value="ECO:0007669"/>
    <property type="project" value="InterPro"/>
</dbReference>
<evidence type="ECO:0000256" key="2">
    <source>
        <dbReference type="ARBA" id="ARBA00023125"/>
    </source>
</evidence>
<gene>
    <name evidence="5" type="ORF">CO666_15765</name>
</gene>
<keyword evidence="1" id="KW-0805">Transcription regulation</keyword>
<dbReference type="GO" id="GO:0003677">
    <property type="term" value="F:DNA binding"/>
    <property type="evidence" value="ECO:0007669"/>
    <property type="project" value="UniProtKB-KW"/>
</dbReference>
<keyword evidence="3" id="KW-0804">Transcription</keyword>
<evidence type="ECO:0000256" key="3">
    <source>
        <dbReference type="ARBA" id="ARBA00023163"/>
    </source>
</evidence>
<dbReference type="InterPro" id="IPR036388">
    <property type="entry name" value="WH-like_DNA-bd_sf"/>
</dbReference>
<dbReference type="InterPro" id="IPR001845">
    <property type="entry name" value="HTH_ArsR_DNA-bd_dom"/>
</dbReference>
<dbReference type="InterPro" id="IPR036390">
    <property type="entry name" value="WH_DNA-bd_sf"/>
</dbReference>
<dbReference type="Pfam" id="PF12840">
    <property type="entry name" value="HTH_20"/>
    <property type="match status" value="1"/>
</dbReference>
<dbReference type="RefSeq" id="WP_097613025.1">
    <property type="nucleotide sequence ID" value="NZ_NWSV01000008.1"/>
</dbReference>
<dbReference type="NCBIfam" id="NF033788">
    <property type="entry name" value="HTH_metalloreg"/>
    <property type="match status" value="1"/>
</dbReference>
<dbReference type="InterPro" id="IPR051011">
    <property type="entry name" value="Metal_resp_trans_reg"/>
</dbReference>
<comment type="caution">
    <text evidence="5">The sequence shown here is derived from an EMBL/GenBank/DDBJ whole genome shotgun (WGS) entry which is preliminary data.</text>
</comment>
<keyword evidence="2" id="KW-0238">DNA-binding</keyword>
<evidence type="ECO:0000313" key="6">
    <source>
        <dbReference type="Proteomes" id="UP000220768"/>
    </source>
</evidence>
<dbReference type="InterPro" id="IPR011991">
    <property type="entry name" value="ArsR-like_HTH"/>
</dbReference>
<dbReference type="PRINTS" id="PR00778">
    <property type="entry name" value="HTHARSR"/>
</dbReference>
<name>A0A2A6JC58_9HYPH</name>
<evidence type="ECO:0000259" key="4">
    <source>
        <dbReference type="PROSITE" id="PS50987"/>
    </source>
</evidence>
<dbReference type="CDD" id="cd00090">
    <property type="entry name" value="HTH_ARSR"/>
    <property type="match status" value="1"/>
</dbReference>
<dbReference type="Gene3D" id="1.10.10.10">
    <property type="entry name" value="Winged helix-like DNA-binding domain superfamily/Winged helix DNA-binding domain"/>
    <property type="match status" value="1"/>
</dbReference>
<accession>A0A2A6JC58</accession>
<feature type="domain" description="HTH arsR-type" evidence="4">
    <location>
        <begin position="1"/>
        <end position="95"/>
    </location>
</feature>
<dbReference type="PANTHER" id="PTHR43132">
    <property type="entry name" value="ARSENICAL RESISTANCE OPERON REPRESSOR ARSR-RELATED"/>
    <property type="match status" value="1"/>
</dbReference>
<evidence type="ECO:0000256" key="1">
    <source>
        <dbReference type="ARBA" id="ARBA00023015"/>
    </source>
</evidence>
<dbReference type="SMART" id="SM00418">
    <property type="entry name" value="HTH_ARSR"/>
    <property type="match status" value="1"/>
</dbReference>
<dbReference type="Proteomes" id="UP000220768">
    <property type="component" value="Unassembled WGS sequence"/>
</dbReference>
<dbReference type="SUPFAM" id="SSF46785">
    <property type="entry name" value="Winged helix' DNA-binding domain"/>
    <property type="match status" value="1"/>
</dbReference>
<protein>
    <submittedName>
        <fullName evidence="5">Transcriptional regulator</fullName>
    </submittedName>
</protein>
<reference evidence="5 6" key="1">
    <citation type="submission" date="2017-09" db="EMBL/GenBank/DDBJ databases">
        <title>Comparative genomics of rhizobia isolated from Phaseolus vulgaris in China.</title>
        <authorList>
            <person name="Tong W."/>
        </authorList>
    </citation>
    <scope>NUCLEOTIDE SEQUENCE [LARGE SCALE GENOMIC DNA]</scope>
    <source>
        <strain evidence="5 6">C5</strain>
    </source>
</reference>
<dbReference type="PANTHER" id="PTHR43132:SF2">
    <property type="entry name" value="ARSENICAL RESISTANCE OPERON REPRESSOR ARSR-RELATED"/>
    <property type="match status" value="1"/>
</dbReference>
<organism evidence="5 6">
    <name type="scientific">Rhizobium chutanense</name>
    <dbReference type="NCBI Taxonomy" id="2035448"/>
    <lineage>
        <taxon>Bacteria</taxon>
        <taxon>Pseudomonadati</taxon>
        <taxon>Pseudomonadota</taxon>
        <taxon>Alphaproteobacteria</taxon>
        <taxon>Hyphomicrobiales</taxon>
        <taxon>Rhizobiaceae</taxon>
        <taxon>Rhizobium/Agrobacterium group</taxon>
        <taxon>Rhizobium</taxon>
    </lineage>
</organism>
<keyword evidence="6" id="KW-1185">Reference proteome</keyword>